<sequence>MAFSITRRAFTAGAALLAAGAGAGRAFAQQAFFRIGTGGTSGTYYPIGGLIANAISATGPNGVQGLVATAVSSNGSVANINAIQSGASESGFSQSDVAFWAHSGTGLYEGKGKVEDLRLIATLYPETLHVVARADAGIKSIADLKGKRVSIDEPGSGTIVDARIVLGAFGITEKDISPEHLKPGPSGEKMRDGALDAFFFVGGFPAGAITELAASTPITLIPVEGPEVDKLLGEYKFFSANTVPAETYKGVPEIKTLAVAAQWVTSAKQPDDLVYNITKSLYSEGTRKALDAGHAKGKQITLENAITGAGIPFHAGAEKFYKEAGVLK</sequence>
<feature type="signal peptide" evidence="1">
    <location>
        <begin position="1"/>
        <end position="28"/>
    </location>
</feature>
<protein>
    <submittedName>
        <fullName evidence="2">Immunogenic protein</fullName>
    </submittedName>
</protein>
<accession>A0A2P7SQQ7</accession>
<dbReference type="PANTHER" id="PTHR42941:SF1">
    <property type="entry name" value="SLL1037 PROTEIN"/>
    <property type="match status" value="1"/>
</dbReference>
<dbReference type="PROSITE" id="PS51318">
    <property type="entry name" value="TAT"/>
    <property type="match status" value="1"/>
</dbReference>
<dbReference type="SUPFAM" id="SSF53850">
    <property type="entry name" value="Periplasmic binding protein-like II"/>
    <property type="match status" value="1"/>
</dbReference>
<evidence type="ECO:0000313" key="3">
    <source>
        <dbReference type="Proteomes" id="UP000241229"/>
    </source>
</evidence>
<proteinExistence type="predicted"/>
<dbReference type="Pfam" id="PF16868">
    <property type="entry name" value="NMT1_3"/>
    <property type="match status" value="1"/>
</dbReference>
<dbReference type="InterPro" id="IPR006311">
    <property type="entry name" value="TAT_signal"/>
</dbReference>
<name>A0A2P7SQQ7_9HYPH</name>
<organism evidence="2 3">
    <name type="scientific">Kumtagia ephedrae</name>
    <dbReference type="NCBI Taxonomy" id="2116701"/>
    <lineage>
        <taxon>Bacteria</taxon>
        <taxon>Pseudomonadati</taxon>
        <taxon>Pseudomonadota</taxon>
        <taxon>Alphaproteobacteria</taxon>
        <taxon>Hyphomicrobiales</taxon>
        <taxon>Phyllobacteriaceae</taxon>
        <taxon>Kumtagia</taxon>
    </lineage>
</organism>
<keyword evidence="1" id="KW-0732">Signal</keyword>
<dbReference type="Proteomes" id="UP000241229">
    <property type="component" value="Unassembled WGS sequence"/>
</dbReference>
<dbReference type="InterPro" id="IPR011852">
    <property type="entry name" value="TRAP_TAXI"/>
</dbReference>
<evidence type="ECO:0000256" key="1">
    <source>
        <dbReference type="SAM" id="SignalP"/>
    </source>
</evidence>
<comment type="caution">
    <text evidence="2">The sequence shown here is derived from an EMBL/GenBank/DDBJ whole genome shotgun (WGS) entry which is preliminary data.</text>
</comment>
<reference evidence="2 3" key="1">
    <citation type="submission" date="2018-03" db="EMBL/GenBank/DDBJ databases">
        <title>The draft genome of Mesorhizobium sp. 6GN-30.</title>
        <authorList>
            <person name="Liu L."/>
            <person name="Li L."/>
            <person name="Wang T."/>
            <person name="Zhang X."/>
            <person name="Liang L."/>
        </authorList>
    </citation>
    <scope>NUCLEOTIDE SEQUENCE [LARGE SCALE GENOMIC DNA]</scope>
    <source>
        <strain evidence="2 3">6GN30</strain>
    </source>
</reference>
<dbReference type="OrthoDB" id="9776669at2"/>
<dbReference type="Gene3D" id="3.40.190.10">
    <property type="entry name" value="Periplasmic binding protein-like II"/>
    <property type="match status" value="2"/>
</dbReference>
<dbReference type="EMBL" id="PXYK01000003">
    <property type="protein sequence ID" value="PSJ64830.1"/>
    <property type="molecule type" value="Genomic_DNA"/>
</dbReference>
<dbReference type="CDD" id="cd13520">
    <property type="entry name" value="PBP2_TAXI_TRAP"/>
    <property type="match status" value="1"/>
</dbReference>
<evidence type="ECO:0000313" key="2">
    <source>
        <dbReference type="EMBL" id="PSJ64830.1"/>
    </source>
</evidence>
<dbReference type="AlphaFoldDB" id="A0A2P7SQQ7"/>
<dbReference type="NCBIfam" id="TIGR02122">
    <property type="entry name" value="TRAP_TAXI"/>
    <property type="match status" value="1"/>
</dbReference>
<gene>
    <name evidence="2" type="ORF">C7I84_04105</name>
</gene>
<dbReference type="RefSeq" id="WP_106770874.1">
    <property type="nucleotide sequence ID" value="NZ_PXYK01000003.1"/>
</dbReference>
<keyword evidence="3" id="KW-1185">Reference proteome</keyword>
<dbReference type="PANTHER" id="PTHR42941">
    <property type="entry name" value="SLL1037 PROTEIN"/>
    <property type="match status" value="1"/>
</dbReference>
<feature type="chain" id="PRO_5015184837" evidence="1">
    <location>
        <begin position="29"/>
        <end position="328"/>
    </location>
</feature>